<comment type="caution">
    <text evidence="2">The sequence shown here is derived from an EMBL/GenBank/DDBJ whole genome shotgun (WGS) entry which is preliminary data.</text>
</comment>
<organism evidence="2 3">
    <name type="scientific">Mikania micrantha</name>
    <name type="common">bitter vine</name>
    <dbReference type="NCBI Taxonomy" id="192012"/>
    <lineage>
        <taxon>Eukaryota</taxon>
        <taxon>Viridiplantae</taxon>
        <taxon>Streptophyta</taxon>
        <taxon>Embryophyta</taxon>
        <taxon>Tracheophyta</taxon>
        <taxon>Spermatophyta</taxon>
        <taxon>Magnoliopsida</taxon>
        <taxon>eudicotyledons</taxon>
        <taxon>Gunneridae</taxon>
        <taxon>Pentapetalae</taxon>
        <taxon>asterids</taxon>
        <taxon>campanulids</taxon>
        <taxon>Asterales</taxon>
        <taxon>Asteraceae</taxon>
        <taxon>Asteroideae</taxon>
        <taxon>Heliantheae alliance</taxon>
        <taxon>Eupatorieae</taxon>
        <taxon>Mikania</taxon>
    </lineage>
</organism>
<dbReference type="EMBL" id="SZYD01000004">
    <property type="protein sequence ID" value="KAD6454824.1"/>
    <property type="molecule type" value="Genomic_DNA"/>
</dbReference>
<reference evidence="2 3" key="1">
    <citation type="submission" date="2019-05" db="EMBL/GenBank/DDBJ databases">
        <title>Mikania micrantha, genome provides insights into the molecular mechanism of rapid growth.</title>
        <authorList>
            <person name="Liu B."/>
        </authorList>
    </citation>
    <scope>NUCLEOTIDE SEQUENCE [LARGE SCALE GENOMIC DNA]</scope>
    <source>
        <strain evidence="2">NLD-2019</strain>
        <tissue evidence="2">Leaf</tissue>
    </source>
</reference>
<dbReference type="AlphaFoldDB" id="A0A5N6PJD7"/>
<protein>
    <submittedName>
        <fullName evidence="2">Uncharacterized protein</fullName>
    </submittedName>
</protein>
<evidence type="ECO:0000313" key="2">
    <source>
        <dbReference type="EMBL" id="KAD6454824.1"/>
    </source>
</evidence>
<proteinExistence type="predicted"/>
<dbReference type="Proteomes" id="UP000326396">
    <property type="component" value="Linkage Group LG12"/>
</dbReference>
<gene>
    <name evidence="2" type="ORF">E3N88_09530</name>
</gene>
<feature type="region of interest" description="Disordered" evidence="1">
    <location>
        <begin position="148"/>
        <end position="172"/>
    </location>
</feature>
<evidence type="ECO:0000313" key="3">
    <source>
        <dbReference type="Proteomes" id="UP000326396"/>
    </source>
</evidence>
<sequence length="222" mass="24332">MLSELFLPTAISVKLSATVCAAVASPAAANRRRRRKIRRASSPTSLFDMTSQSPSLAIIKHSSSSVLVVKLISGTGIIHGGYKDVRNKMKAVGKSNVESQTFWSTAKGIVSVPRQSTARESPQLDAIIWQRDKTTVTAVDPTISGLREEQAEERNKSKAMSKPLPSASTGKTVVRGRERNEVYQDWYMRMIVGLISINIQNLEKRLELIIQIDVALVEGPTA</sequence>
<name>A0A5N6PJD7_9ASTR</name>
<evidence type="ECO:0000256" key="1">
    <source>
        <dbReference type="SAM" id="MobiDB-lite"/>
    </source>
</evidence>
<keyword evidence="3" id="KW-1185">Reference proteome</keyword>
<accession>A0A5N6PJD7</accession>